<dbReference type="OMA" id="DERACMI"/>
<dbReference type="GO" id="GO:0006898">
    <property type="term" value="P:receptor-mediated endocytosis"/>
    <property type="evidence" value="ECO:0007669"/>
    <property type="project" value="TreeGrafter"/>
</dbReference>
<keyword evidence="8" id="KW-0325">Glycoprotein</keyword>
<dbReference type="SMART" id="SM00192">
    <property type="entry name" value="LDLa"/>
    <property type="match status" value="2"/>
</dbReference>
<dbReference type="PROSITE" id="PS50068">
    <property type="entry name" value="LDLRA_2"/>
    <property type="match status" value="2"/>
</dbReference>
<keyword evidence="4" id="KW-1133">Transmembrane helix</keyword>
<sequence>MIVATALMKSTAVIVMCQIIKDLPRCRQGMFECLNQNCINSTSVCDKKDDCGDSSDESDCLEKDCLDSGAHCDDGTCISPHQMCDGVFDCGDFSDERACMIGCNYQAK</sequence>
<accession>A0A0C2N5T4</accession>
<keyword evidence="2" id="KW-0812">Transmembrane</keyword>
<dbReference type="InterPro" id="IPR051221">
    <property type="entry name" value="LDLR-related"/>
</dbReference>
<dbReference type="InterPro" id="IPR023415">
    <property type="entry name" value="LDLR_class-A_CS"/>
</dbReference>
<feature type="disulfide bond" evidence="9">
    <location>
        <begin position="45"/>
        <end position="60"/>
    </location>
</feature>
<evidence type="ECO:0000256" key="2">
    <source>
        <dbReference type="ARBA" id="ARBA00022692"/>
    </source>
</evidence>
<evidence type="ECO:0000256" key="4">
    <source>
        <dbReference type="ARBA" id="ARBA00022989"/>
    </source>
</evidence>
<keyword evidence="10" id="KW-0449">Lipoprotein</keyword>
<feature type="disulfide bond" evidence="9">
    <location>
        <begin position="84"/>
        <end position="99"/>
    </location>
</feature>
<dbReference type="EMBL" id="JWZT01001679">
    <property type="protein sequence ID" value="KII71660.1"/>
    <property type="molecule type" value="Genomic_DNA"/>
</dbReference>
<evidence type="ECO:0000256" key="3">
    <source>
        <dbReference type="ARBA" id="ARBA00022737"/>
    </source>
</evidence>
<evidence type="ECO:0000313" key="10">
    <source>
        <dbReference type="EMBL" id="KII71660.1"/>
    </source>
</evidence>
<comment type="caution">
    <text evidence="10">The sequence shown here is derived from an EMBL/GenBank/DDBJ whole genome shotgun (WGS) entry which is preliminary data.</text>
</comment>
<keyword evidence="11" id="KW-1185">Reference proteome</keyword>
<evidence type="ECO:0000256" key="6">
    <source>
        <dbReference type="ARBA" id="ARBA00023157"/>
    </source>
</evidence>
<evidence type="ECO:0000256" key="1">
    <source>
        <dbReference type="ARBA" id="ARBA00004167"/>
    </source>
</evidence>
<proteinExistence type="predicted"/>
<keyword evidence="6 9" id="KW-1015">Disulfide bond</keyword>
<dbReference type="PRINTS" id="PR00261">
    <property type="entry name" value="LDLRECEPTOR"/>
</dbReference>
<dbReference type="OrthoDB" id="10063075at2759"/>
<evidence type="ECO:0000313" key="11">
    <source>
        <dbReference type="Proteomes" id="UP000031668"/>
    </source>
</evidence>
<dbReference type="PANTHER" id="PTHR22722">
    <property type="entry name" value="LOW-DENSITY LIPOPROTEIN RECEPTOR-RELATED PROTEIN 2-RELATED"/>
    <property type="match status" value="1"/>
</dbReference>
<dbReference type="AlphaFoldDB" id="A0A0C2N5T4"/>
<keyword evidence="5" id="KW-0472">Membrane</keyword>
<dbReference type="PROSITE" id="PS01209">
    <property type="entry name" value="LDLRA_1"/>
    <property type="match status" value="1"/>
</dbReference>
<keyword evidence="3" id="KW-0677">Repeat</keyword>
<reference evidence="10 11" key="1">
    <citation type="journal article" date="2014" name="Genome Biol. Evol.">
        <title>The genome of the myxosporean Thelohanellus kitauei shows adaptations to nutrient acquisition within its fish host.</title>
        <authorList>
            <person name="Yang Y."/>
            <person name="Xiong J."/>
            <person name="Zhou Z."/>
            <person name="Huo F."/>
            <person name="Miao W."/>
            <person name="Ran C."/>
            <person name="Liu Y."/>
            <person name="Zhang J."/>
            <person name="Feng J."/>
            <person name="Wang M."/>
            <person name="Wang M."/>
            <person name="Wang L."/>
            <person name="Yao B."/>
        </authorList>
    </citation>
    <scope>NUCLEOTIDE SEQUENCE [LARGE SCALE GENOMIC DNA]</scope>
    <source>
        <strain evidence="10">Wuqing</strain>
    </source>
</reference>
<dbReference type="InterPro" id="IPR036055">
    <property type="entry name" value="LDL_receptor-like_sf"/>
</dbReference>
<dbReference type="PANTHER" id="PTHR22722:SF15">
    <property type="entry name" value="LOW-DENSITY LIPOPROTEIN RECEPTOR-RELATED"/>
    <property type="match status" value="1"/>
</dbReference>
<dbReference type="SUPFAM" id="SSF57424">
    <property type="entry name" value="LDL receptor-like module"/>
    <property type="match status" value="2"/>
</dbReference>
<dbReference type="GO" id="GO:0043235">
    <property type="term" value="C:receptor complex"/>
    <property type="evidence" value="ECO:0007669"/>
    <property type="project" value="TreeGrafter"/>
</dbReference>
<protein>
    <submittedName>
        <fullName evidence="10">Low-density lipoprotein receptor-related protein 2</fullName>
    </submittedName>
</protein>
<feature type="disulfide bond" evidence="9">
    <location>
        <begin position="72"/>
        <end position="90"/>
    </location>
</feature>
<comment type="subcellular location">
    <subcellularLocation>
        <location evidence="1">Membrane</location>
        <topology evidence="1">Single-pass membrane protein</topology>
    </subcellularLocation>
</comment>
<feature type="disulfide bond" evidence="9">
    <location>
        <begin position="65"/>
        <end position="77"/>
    </location>
</feature>
<feature type="disulfide bond" evidence="9">
    <location>
        <begin position="26"/>
        <end position="38"/>
    </location>
</feature>
<dbReference type="CDD" id="cd00112">
    <property type="entry name" value="LDLa"/>
    <property type="match status" value="2"/>
</dbReference>
<name>A0A0C2N5T4_THEKT</name>
<organism evidence="10 11">
    <name type="scientific">Thelohanellus kitauei</name>
    <name type="common">Myxosporean</name>
    <dbReference type="NCBI Taxonomy" id="669202"/>
    <lineage>
        <taxon>Eukaryota</taxon>
        <taxon>Metazoa</taxon>
        <taxon>Cnidaria</taxon>
        <taxon>Myxozoa</taxon>
        <taxon>Myxosporea</taxon>
        <taxon>Bivalvulida</taxon>
        <taxon>Platysporina</taxon>
        <taxon>Myxobolidae</taxon>
        <taxon>Thelohanellus</taxon>
    </lineage>
</organism>
<gene>
    <name evidence="10" type="ORF">RF11_02412</name>
</gene>
<dbReference type="Pfam" id="PF00057">
    <property type="entry name" value="Ldl_recept_a"/>
    <property type="match status" value="2"/>
</dbReference>
<dbReference type="Gene3D" id="4.10.400.10">
    <property type="entry name" value="Low-density Lipoprotein Receptor"/>
    <property type="match status" value="2"/>
</dbReference>
<evidence type="ECO:0000256" key="8">
    <source>
        <dbReference type="ARBA" id="ARBA00023180"/>
    </source>
</evidence>
<dbReference type="InterPro" id="IPR002172">
    <property type="entry name" value="LDrepeatLR_classA_rpt"/>
</dbReference>
<keyword evidence="7 10" id="KW-0675">Receptor</keyword>
<dbReference type="Proteomes" id="UP000031668">
    <property type="component" value="Unassembled WGS sequence"/>
</dbReference>
<evidence type="ECO:0000256" key="9">
    <source>
        <dbReference type="PROSITE-ProRule" id="PRU00124"/>
    </source>
</evidence>
<dbReference type="GO" id="GO:0042562">
    <property type="term" value="F:hormone binding"/>
    <property type="evidence" value="ECO:0007669"/>
    <property type="project" value="TreeGrafter"/>
</dbReference>
<feature type="disulfide bond" evidence="9">
    <location>
        <begin position="33"/>
        <end position="51"/>
    </location>
</feature>
<dbReference type="GO" id="GO:0016324">
    <property type="term" value="C:apical plasma membrane"/>
    <property type="evidence" value="ECO:0007669"/>
    <property type="project" value="TreeGrafter"/>
</dbReference>
<evidence type="ECO:0000256" key="7">
    <source>
        <dbReference type="ARBA" id="ARBA00023170"/>
    </source>
</evidence>
<evidence type="ECO:0000256" key="5">
    <source>
        <dbReference type="ARBA" id="ARBA00023136"/>
    </source>
</evidence>